<proteinExistence type="predicted"/>
<feature type="compositionally biased region" description="Basic and acidic residues" evidence="1">
    <location>
        <begin position="23"/>
        <end position="34"/>
    </location>
</feature>
<feature type="compositionally biased region" description="Basic residues" evidence="1">
    <location>
        <begin position="149"/>
        <end position="172"/>
    </location>
</feature>
<accession>A0A7Z7NBA7</accession>
<dbReference type="Proteomes" id="UP000554965">
    <property type="component" value="Unassembled WGS sequence"/>
</dbReference>
<dbReference type="AlphaFoldDB" id="A0A7Z7NBA7"/>
<keyword evidence="3" id="KW-1185">Reference proteome</keyword>
<evidence type="ECO:0000313" key="3">
    <source>
        <dbReference type="Proteomes" id="UP000554965"/>
    </source>
</evidence>
<protein>
    <submittedName>
        <fullName evidence="2">Uncharacterized protein</fullName>
    </submittedName>
</protein>
<feature type="region of interest" description="Disordered" evidence="1">
    <location>
        <begin position="1"/>
        <end position="224"/>
    </location>
</feature>
<evidence type="ECO:0000256" key="1">
    <source>
        <dbReference type="SAM" id="MobiDB-lite"/>
    </source>
</evidence>
<name>A0A7Z7NBA7_9MYCO</name>
<organism evidence="2 3">
    <name type="scientific">Mycobacterium simulans</name>
    <dbReference type="NCBI Taxonomy" id="627089"/>
    <lineage>
        <taxon>Bacteria</taxon>
        <taxon>Bacillati</taxon>
        <taxon>Actinomycetota</taxon>
        <taxon>Actinomycetes</taxon>
        <taxon>Mycobacteriales</taxon>
        <taxon>Mycobacteriaceae</taxon>
        <taxon>Mycobacterium</taxon>
    </lineage>
</organism>
<feature type="compositionally biased region" description="Low complexity" evidence="1">
    <location>
        <begin position="120"/>
        <end position="130"/>
    </location>
</feature>
<evidence type="ECO:0000313" key="2">
    <source>
        <dbReference type="EMBL" id="SOJ55756.1"/>
    </source>
</evidence>
<sequence length="247" mass="27413">MAGIDQVQPGSYSGRRRGCGVDQNDHRVAARDVAAHLARRSAQPACRLVSRHSAAAHRTHQLAGHRSPQNRGGVLVRHQRHQRPRDHPTSPRRTNSTTHPRGHPDMRTPAADMADLRAYSWGSGRSGRSSPPTPDRASRSRSDRGRLQPGHHPHPSPLPGRHHHTGRRRRSRAVAGRAARTPHQHTTPKPEPAPLNSIQQQTRLRLTRPRRTTPGDGRPALPSTPHLRLRYRRVRSGAAAMDRLVGA</sequence>
<feature type="compositionally biased region" description="Basic and acidic residues" evidence="1">
    <location>
        <begin position="136"/>
        <end position="146"/>
    </location>
</feature>
<gene>
    <name evidence="2" type="ORF">MSIMFB_03236</name>
</gene>
<comment type="caution">
    <text evidence="2">The sequence shown here is derived from an EMBL/GenBank/DDBJ whole genome shotgun (WGS) entry which is preliminary data.</text>
</comment>
<reference evidence="2 3" key="1">
    <citation type="submission" date="2017-10" db="EMBL/GenBank/DDBJ databases">
        <authorList>
            <consortium name="Urmite Genomes"/>
        </authorList>
    </citation>
    <scope>NUCLEOTIDE SEQUENCE [LARGE SCALE GENOMIC DNA]</scope>
    <source>
        <strain evidence="2 3">FB-527</strain>
    </source>
</reference>
<dbReference type="EMBL" id="OCTY01000002">
    <property type="protein sequence ID" value="SOJ55756.1"/>
    <property type="molecule type" value="Genomic_DNA"/>
</dbReference>